<name>A0A4Q1B8J3_TREME</name>
<evidence type="ECO:0000256" key="1">
    <source>
        <dbReference type="SAM" id="MobiDB-lite"/>
    </source>
</evidence>
<feature type="region of interest" description="Disordered" evidence="1">
    <location>
        <begin position="280"/>
        <end position="367"/>
    </location>
</feature>
<dbReference type="EMBL" id="SDIL01000161">
    <property type="protein sequence ID" value="RXK35069.1"/>
    <property type="molecule type" value="Genomic_DNA"/>
</dbReference>
<feature type="compositionally biased region" description="Basic and acidic residues" evidence="1">
    <location>
        <begin position="36"/>
        <end position="57"/>
    </location>
</feature>
<comment type="caution">
    <text evidence="2">The sequence shown here is derived from an EMBL/GenBank/DDBJ whole genome shotgun (WGS) entry which is preliminary data.</text>
</comment>
<feature type="compositionally biased region" description="Acidic residues" evidence="1">
    <location>
        <begin position="473"/>
        <end position="490"/>
    </location>
</feature>
<keyword evidence="3" id="KW-1185">Reference proteome</keyword>
<reference evidence="2 3" key="1">
    <citation type="submission" date="2016-06" db="EMBL/GenBank/DDBJ databases">
        <title>Evolution of pathogenesis and genome organization in the Tremellales.</title>
        <authorList>
            <person name="Cuomo C."/>
            <person name="Litvintseva A."/>
            <person name="Heitman J."/>
            <person name="Chen Y."/>
            <person name="Sun S."/>
            <person name="Springer D."/>
            <person name="Dromer F."/>
            <person name="Young S."/>
            <person name="Zeng Q."/>
            <person name="Chapman S."/>
            <person name="Gujja S."/>
            <person name="Saif S."/>
            <person name="Birren B."/>
        </authorList>
    </citation>
    <scope>NUCLEOTIDE SEQUENCE [LARGE SCALE GENOMIC DNA]</scope>
    <source>
        <strain evidence="2 3">ATCC 28783</strain>
    </source>
</reference>
<evidence type="ECO:0000313" key="2">
    <source>
        <dbReference type="EMBL" id="RXK35069.1"/>
    </source>
</evidence>
<feature type="region of interest" description="Disordered" evidence="1">
    <location>
        <begin position="18"/>
        <end position="67"/>
    </location>
</feature>
<dbReference type="Proteomes" id="UP000289152">
    <property type="component" value="Unassembled WGS sequence"/>
</dbReference>
<protein>
    <submittedName>
        <fullName evidence="2">Uncharacterized protein</fullName>
    </submittedName>
</protein>
<evidence type="ECO:0000313" key="3">
    <source>
        <dbReference type="Proteomes" id="UP000289152"/>
    </source>
</evidence>
<proteinExistence type="predicted"/>
<dbReference type="AlphaFoldDB" id="A0A4Q1B8J3"/>
<organism evidence="2 3">
    <name type="scientific">Tremella mesenterica</name>
    <name type="common">Jelly fungus</name>
    <dbReference type="NCBI Taxonomy" id="5217"/>
    <lineage>
        <taxon>Eukaryota</taxon>
        <taxon>Fungi</taxon>
        <taxon>Dikarya</taxon>
        <taxon>Basidiomycota</taxon>
        <taxon>Agaricomycotina</taxon>
        <taxon>Tremellomycetes</taxon>
        <taxon>Tremellales</taxon>
        <taxon>Tremellaceae</taxon>
        <taxon>Tremella</taxon>
    </lineage>
</organism>
<dbReference type="OrthoDB" id="2507488at2759"/>
<gene>
    <name evidence="2" type="ORF">M231_07689</name>
</gene>
<feature type="compositionally biased region" description="Low complexity" evidence="1">
    <location>
        <begin position="306"/>
        <end position="325"/>
    </location>
</feature>
<feature type="compositionally biased region" description="Basic and acidic residues" evidence="1">
    <location>
        <begin position="280"/>
        <end position="291"/>
    </location>
</feature>
<feature type="compositionally biased region" description="Basic residues" evidence="1">
    <location>
        <begin position="340"/>
        <end position="351"/>
    </location>
</feature>
<feature type="region of interest" description="Disordered" evidence="1">
    <location>
        <begin position="455"/>
        <end position="493"/>
    </location>
</feature>
<accession>A0A4Q1B8J3</accession>
<dbReference type="InParanoid" id="A0A4Q1B8J3"/>
<sequence>MGSFSLLSTSDGVLTCNPKSIPINPLPSPPDSLDDPIDHHRDDDVASFYSRDDEGGGKKRKVPSLQPDLLTTPKIRTSQLKVGNETITIYPPAQTLNHSRIHRVNLLSRNRLLRRKAALITLYLDAQTIILTGTSNLETKPTFPDVPMFEKLLPVLECVGVGEWPLDEDGWRYGLETSSRVIKERDSWKTGLYKRKRECERRKPVKREGWAPEGSFEFESECLASILSRAMTRDKLALQKLILDLRTIVLSSTTPPPPLSDFLSDDGEPIKTKRRLEQKALNHKEENEQIDSRPVSTPEKVLNIDTKTPSESTNKSSPSVSSNGKESPETNTTPSSQPKTGKKKPKKKKRSVLANQSNPHHVDNYRSNRVFTPQNEPFESYASHANMLFPPPMRFLSARPRRKTAPLPGAPPIVPIRPAEDEYTCCFCDYALFFGSEKLRKWAIRERRREIKKKDVIKQKAKNVAEGKPMNDGQEDDYDDDDDCEDDEEHDERCTCGRAINKRRVRVRPPESDKDPPVDDSLD</sequence>